<dbReference type="InParanoid" id="A8P2J0"/>
<sequence length="150" mass="16767">MSPSTSVPLKRPHYDPLISLRIFHRRSVSDGILRRFRELLQVHQNTISGQDNPGPGPPSQTRKFWKFMRSEMKQNDALGSSTGVKSGEWYREIDGLRSGVGVPKSHKARDLPPSAVGIHPKPDLHPPHWRNVGGFGLKTRKGARRSSTSS</sequence>
<evidence type="ECO:0000256" key="1">
    <source>
        <dbReference type="SAM" id="MobiDB-lite"/>
    </source>
</evidence>
<evidence type="ECO:0000313" key="3">
    <source>
        <dbReference type="Proteomes" id="UP000001861"/>
    </source>
</evidence>
<dbReference type="KEGG" id="cci:CC1G_04777"/>
<feature type="region of interest" description="Disordered" evidence="1">
    <location>
        <begin position="100"/>
        <end position="150"/>
    </location>
</feature>
<dbReference type="HOGENOM" id="CLU_1740430_0_0_1"/>
<dbReference type="VEuPathDB" id="FungiDB:CC1G_04777"/>
<evidence type="ECO:0000313" key="2">
    <source>
        <dbReference type="EMBL" id="EAU83521.2"/>
    </source>
</evidence>
<dbReference type="RefSeq" id="XP_001838333.2">
    <property type="nucleotide sequence ID" value="XM_001838281.2"/>
</dbReference>
<dbReference type="Proteomes" id="UP000001861">
    <property type="component" value="Unassembled WGS sequence"/>
</dbReference>
<name>A8P2J0_COPC7</name>
<gene>
    <name evidence="2" type="ORF">CC1G_04777</name>
</gene>
<organism evidence="2 3">
    <name type="scientific">Coprinopsis cinerea (strain Okayama-7 / 130 / ATCC MYA-4618 / FGSC 9003)</name>
    <name type="common">Inky cap fungus</name>
    <name type="synonym">Hormographiella aspergillata</name>
    <dbReference type="NCBI Taxonomy" id="240176"/>
    <lineage>
        <taxon>Eukaryota</taxon>
        <taxon>Fungi</taxon>
        <taxon>Dikarya</taxon>
        <taxon>Basidiomycota</taxon>
        <taxon>Agaricomycotina</taxon>
        <taxon>Agaricomycetes</taxon>
        <taxon>Agaricomycetidae</taxon>
        <taxon>Agaricales</taxon>
        <taxon>Agaricineae</taxon>
        <taxon>Psathyrellaceae</taxon>
        <taxon>Coprinopsis</taxon>
    </lineage>
</organism>
<protein>
    <submittedName>
        <fullName evidence="2">Uncharacterized protein</fullName>
    </submittedName>
</protein>
<accession>A8P2J0</accession>
<keyword evidence="3" id="KW-1185">Reference proteome</keyword>
<dbReference type="AlphaFoldDB" id="A8P2J0"/>
<dbReference type="GeneID" id="6014913"/>
<proteinExistence type="predicted"/>
<comment type="caution">
    <text evidence="2">The sequence shown here is derived from an EMBL/GenBank/DDBJ whole genome shotgun (WGS) entry which is preliminary data.</text>
</comment>
<dbReference type="EMBL" id="AACS02000013">
    <property type="protein sequence ID" value="EAU83521.2"/>
    <property type="molecule type" value="Genomic_DNA"/>
</dbReference>
<reference evidence="2 3" key="1">
    <citation type="journal article" date="2010" name="Proc. Natl. Acad. Sci. U.S.A.">
        <title>Insights into evolution of multicellular fungi from the assembled chromosomes of the mushroom Coprinopsis cinerea (Coprinus cinereus).</title>
        <authorList>
            <person name="Stajich J.E."/>
            <person name="Wilke S.K."/>
            <person name="Ahren D."/>
            <person name="Au C.H."/>
            <person name="Birren B.W."/>
            <person name="Borodovsky M."/>
            <person name="Burns C."/>
            <person name="Canback B."/>
            <person name="Casselton L.A."/>
            <person name="Cheng C.K."/>
            <person name="Deng J."/>
            <person name="Dietrich F.S."/>
            <person name="Fargo D.C."/>
            <person name="Farman M.L."/>
            <person name="Gathman A.C."/>
            <person name="Goldberg J."/>
            <person name="Guigo R."/>
            <person name="Hoegger P.J."/>
            <person name="Hooker J.B."/>
            <person name="Huggins A."/>
            <person name="James T.Y."/>
            <person name="Kamada T."/>
            <person name="Kilaru S."/>
            <person name="Kodira C."/>
            <person name="Kues U."/>
            <person name="Kupfer D."/>
            <person name="Kwan H.S."/>
            <person name="Lomsadze A."/>
            <person name="Li W."/>
            <person name="Lilly W.W."/>
            <person name="Ma L.J."/>
            <person name="Mackey A.J."/>
            <person name="Manning G."/>
            <person name="Martin F."/>
            <person name="Muraguchi H."/>
            <person name="Natvig D.O."/>
            <person name="Palmerini H."/>
            <person name="Ramesh M.A."/>
            <person name="Rehmeyer C.J."/>
            <person name="Roe B.A."/>
            <person name="Shenoy N."/>
            <person name="Stanke M."/>
            <person name="Ter-Hovhannisyan V."/>
            <person name="Tunlid A."/>
            <person name="Velagapudi R."/>
            <person name="Vision T.J."/>
            <person name="Zeng Q."/>
            <person name="Zolan M.E."/>
            <person name="Pukkila P.J."/>
        </authorList>
    </citation>
    <scope>NUCLEOTIDE SEQUENCE [LARGE SCALE GENOMIC DNA]</scope>
    <source>
        <strain evidence="3">Okayama-7 / 130 / ATCC MYA-4618 / FGSC 9003</strain>
    </source>
</reference>